<evidence type="ECO:0000259" key="1">
    <source>
        <dbReference type="Pfam" id="PF04248"/>
    </source>
</evidence>
<gene>
    <name evidence="2" type="ORF">QO011_002157</name>
</gene>
<dbReference type="Pfam" id="PF04248">
    <property type="entry name" value="NTP_transf_9"/>
    <property type="match status" value="1"/>
</dbReference>
<dbReference type="PANTHER" id="PTHR34310">
    <property type="entry name" value="DUF427 DOMAIN PROTEIN (AFU_ORTHOLOGUE AFUA_3G02220)"/>
    <property type="match status" value="1"/>
</dbReference>
<evidence type="ECO:0000313" key="2">
    <source>
        <dbReference type="EMBL" id="MDQ0469146.1"/>
    </source>
</evidence>
<dbReference type="Proteomes" id="UP001242480">
    <property type="component" value="Unassembled WGS sequence"/>
</dbReference>
<dbReference type="Gene3D" id="2.170.150.40">
    <property type="entry name" value="Domain of unknown function (DUF427)"/>
    <property type="match status" value="1"/>
</dbReference>
<accession>A0ABU0J4E9</accession>
<proteinExistence type="predicted"/>
<reference evidence="2 3" key="1">
    <citation type="submission" date="2023-07" db="EMBL/GenBank/DDBJ databases">
        <title>Genomic Encyclopedia of Type Strains, Phase IV (KMG-IV): sequencing the most valuable type-strain genomes for metagenomic binning, comparative biology and taxonomic classification.</title>
        <authorList>
            <person name="Goeker M."/>
        </authorList>
    </citation>
    <scope>NUCLEOTIDE SEQUENCE [LARGE SCALE GENOMIC DNA]</scope>
    <source>
        <strain evidence="2 3">DSM 19619</strain>
    </source>
</reference>
<dbReference type="RefSeq" id="WP_307271430.1">
    <property type="nucleotide sequence ID" value="NZ_JAUSVX010000003.1"/>
</dbReference>
<name>A0ABU0J4E9_9HYPH</name>
<dbReference type="InterPro" id="IPR038694">
    <property type="entry name" value="DUF427_sf"/>
</dbReference>
<dbReference type="PANTHER" id="PTHR34310:SF9">
    <property type="entry name" value="BLR5716 PROTEIN"/>
    <property type="match status" value="1"/>
</dbReference>
<sequence>MKQPGPDHPITIELGTRRVRVLFNGFVVADTIRTLDLREAGHPLVRYVPREDADMRLLRRSDHETHCPYKGEASHFTIVADGREAENAVWSYEHPSRAMAAIAWHLAFYPDRVDAIEVLG</sequence>
<organism evidence="2 3">
    <name type="scientific">Labrys wisconsinensis</name>
    <dbReference type="NCBI Taxonomy" id="425677"/>
    <lineage>
        <taxon>Bacteria</taxon>
        <taxon>Pseudomonadati</taxon>
        <taxon>Pseudomonadota</taxon>
        <taxon>Alphaproteobacteria</taxon>
        <taxon>Hyphomicrobiales</taxon>
        <taxon>Xanthobacteraceae</taxon>
        <taxon>Labrys</taxon>
    </lineage>
</organism>
<keyword evidence="3" id="KW-1185">Reference proteome</keyword>
<dbReference type="EMBL" id="JAUSVX010000003">
    <property type="protein sequence ID" value="MDQ0469146.1"/>
    <property type="molecule type" value="Genomic_DNA"/>
</dbReference>
<protein>
    <submittedName>
        <fullName evidence="2">Uncharacterized protein (DUF427 family)</fullName>
    </submittedName>
</protein>
<evidence type="ECO:0000313" key="3">
    <source>
        <dbReference type="Proteomes" id="UP001242480"/>
    </source>
</evidence>
<dbReference type="InterPro" id="IPR007361">
    <property type="entry name" value="DUF427"/>
</dbReference>
<feature type="domain" description="DUF427" evidence="1">
    <location>
        <begin position="19"/>
        <end position="111"/>
    </location>
</feature>
<comment type="caution">
    <text evidence="2">The sequence shown here is derived from an EMBL/GenBank/DDBJ whole genome shotgun (WGS) entry which is preliminary data.</text>
</comment>